<sequence>MSDLGRKNLSDKVTEGITPNSQKSAYQKAKETVTDEVDKFASKATPDKEKSFTQTASDKAQKGSDEAKKSVGENKAGISETAGEYLEAGKKAVGEAAEYISGVVNGAKKGGDSTK</sequence>
<gene>
    <name evidence="2" type="ORF">FOA43_004689</name>
</gene>
<dbReference type="Pfam" id="PF04119">
    <property type="entry name" value="HSP9_HSP12"/>
    <property type="match status" value="1"/>
</dbReference>
<keyword evidence="3" id="KW-1185">Reference proteome</keyword>
<dbReference type="PIRSF" id="PIRSF002590">
    <property type="entry name" value="HSP9/HSP12_fun"/>
    <property type="match status" value="1"/>
</dbReference>
<feature type="compositionally biased region" description="Basic and acidic residues" evidence="1">
    <location>
        <begin position="59"/>
        <end position="72"/>
    </location>
</feature>
<accession>A0A875S6S4</accession>
<dbReference type="RefSeq" id="XP_038780846.1">
    <property type="nucleotide sequence ID" value="XM_038924918.1"/>
</dbReference>
<dbReference type="Gene3D" id="6.10.280.100">
    <property type="match status" value="1"/>
</dbReference>
<organism evidence="2 3">
    <name type="scientific">Eeniella nana</name>
    <name type="common">Yeast</name>
    <name type="synonym">Brettanomyces nanus</name>
    <dbReference type="NCBI Taxonomy" id="13502"/>
    <lineage>
        <taxon>Eukaryota</taxon>
        <taxon>Fungi</taxon>
        <taxon>Dikarya</taxon>
        <taxon>Ascomycota</taxon>
        <taxon>Saccharomycotina</taxon>
        <taxon>Pichiomycetes</taxon>
        <taxon>Pichiales</taxon>
        <taxon>Pichiaceae</taxon>
        <taxon>Brettanomyces</taxon>
    </lineage>
</organism>
<dbReference type="InterPro" id="IPR007250">
    <property type="entry name" value="HSP9_HSP12"/>
</dbReference>
<feature type="compositionally biased region" description="Basic and acidic residues" evidence="1">
    <location>
        <begin position="28"/>
        <end position="51"/>
    </location>
</feature>
<feature type="region of interest" description="Disordered" evidence="1">
    <location>
        <begin position="1"/>
        <end position="80"/>
    </location>
</feature>
<name>A0A875S6S4_EENNA</name>
<dbReference type="Proteomes" id="UP000662931">
    <property type="component" value="Chromosome 4"/>
</dbReference>
<evidence type="ECO:0000313" key="3">
    <source>
        <dbReference type="Proteomes" id="UP000662931"/>
    </source>
</evidence>
<feature type="compositionally biased region" description="Basic and acidic residues" evidence="1">
    <location>
        <begin position="1"/>
        <end position="14"/>
    </location>
</feature>
<dbReference type="EMBL" id="CP064815">
    <property type="protein sequence ID" value="QPG77281.1"/>
    <property type="molecule type" value="Genomic_DNA"/>
</dbReference>
<dbReference type="AlphaFoldDB" id="A0A875S6S4"/>
<proteinExistence type="predicted"/>
<dbReference type="GeneID" id="62198089"/>
<evidence type="ECO:0000256" key="1">
    <source>
        <dbReference type="SAM" id="MobiDB-lite"/>
    </source>
</evidence>
<dbReference type="KEGG" id="bnn:FOA43_004689"/>
<protein>
    <submittedName>
        <fullName evidence="2">Uncharacterized protein</fullName>
    </submittedName>
</protein>
<evidence type="ECO:0000313" key="2">
    <source>
        <dbReference type="EMBL" id="QPG77281.1"/>
    </source>
</evidence>
<dbReference type="OrthoDB" id="2348401at2759"/>
<reference evidence="2" key="1">
    <citation type="submission" date="2020-10" db="EMBL/GenBank/DDBJ databases">
        <authorList>
            <person name="Roach M.J.R."/>
        </authorList>
    </citation>
    <scope>NUCLEOTIDE SEQUENCE</scope>
    <source>
        <strain evidence="2">CBS 1945</strain>
    </source>
</reference>